<feature type="transmembrane region" description="Helical" evidence="2">
    <location>
        <begin position="38"/>
        <end position="62"/>
    </location>
</feature>
<evidence type="ECO:0000313" key="3">
    <source>
        <dbReference type="EMBL" id="MBE1535805.1"/>
    </source>
</evidence>
<comment type="caution">
    <text evidence="3">The sequence shown here is derived from an EMBL/GenBank/DDBJ whole genome shotgun (WGS) entry which is preliminary data.</text>
</comment>
<accession>A0ABR9JZ08</accession>
<keyword evidence="2" id="KW-0812">Transmembrane</keyword>
<name>A0ABR9JZ08_9ACTN</name>
<dbReference type="Proteomes" id="UP000627838">
    <property type="component" value="Unassembled WGS sequence"/>
</dbReference>
<dbReference type="Pfam" id="PF11303">
    <property type="entry name" value="DUF3105"/>
    <property type="match status" value="1"/>
</dbReference>
<evidence type="ECO:0008006" key="5">
    <source>
        <dbReference type="Google" id="ProtNLM"/>
    </source>
</evidence>
<protein>
    <recommendedName>
        <fullName evidence="5">DUF3105 domain-containing protein</fullName>
    </recommendedName>
</protein>
<reference evidence="3 4" key="1">
    <citation type="submission" date="2020-10" db="EMBL/GenBank/DDBJ databases">
        <title>Sequencing the genomes of 1000 actinobacteria strains.</title>
        <authorList>
            <person name="Klenk H.-P."/>
        </authorList>
    </citation>
    <scope>NUCLEOTIDE SEQUENCE [LARGE SCALE GENOMIC DNA]</scope>
    <source>
        <strain evidence="3 4">DSM 46744</strain>
    </source>
</reference>
<evidence type="ECO:0000256" key="1">
    <source>
        <dbReference type="SAM" id="MobiDB-lite"/>
    </source>
</evidence>
<dbReference type="RefSeq" id="WP_192761944.1">
    <property type="nucleotide sequence ID" value="NZ_JADBDZ010000001.1"/>
</dbReference>
<keyword evidence="4" id="KW-1185">Reference proteome</keyword>
<dbReference type="EMBL" id="JADBDZ010000001">
    <property type="protein sequence ID" value="MBE1535805.1"/>
    <property type="molecule type" value="Genomic_DNA"/>
</dbReference>
<proteinExistence type="predicted"/>
<gene>
    <name evidence="3" type="ORF">H4W34_005638</name>
</gene>
<evidence type="ECO:0000256" key="2">
    <source>
        <dbReference type="SAM" id="Phobius"/>
    </source>
</evidence>
<feature type="compositionally biased region" description="Basic residues" evidence="1">
    <location>
        <begin position="1"/>
        <end position="16"/>
    </location>
</feature>
<evidence type="ECO:0000313" key="4">
    <source>
        <dbReference type="Proteomes" id="UP000627838"/>
    </source>
</evidence>
<keyword evidence="2" id="KW-0472">Membrane</keyword>
<dbReference type="InterPro" id="IPR021454">
    <property type="entry name" value="DUF3105"/>
</dbReference>
<sequence length="219" mass="23141">MSKSARNKNARNHSPKSKSPGKPANRNARKNALTQREVPWGGIAFFTVIGLVAVVAVSYAFLQTRSSAADGGTSIAGVVTEEGLSNGHTQASVDYAADPPMGGDHDPVWQNCDGIVYGDALRNENAVHSLEHGAVWITYRPDLAAGQVEALRGKVQSTSYTFMSPYPSQDSPITLTAWGSQLDLQDAGDARLDEFLKAFVKGPQTPEPGAACTGAKATP</sequence>
<feature type="region of interest" description="Disordered" evidence="1">
    <location>
        <begin position="1"/>
        <end position="29"/>
    </location>
</feature>
<keyword evidence="2" id="KW-1133">Transmembrane helix</keyword>
<organism evidence="3 4">
    <name type="scientific">Actinomadura algeriensis</name>
    <dbReference type="NCBI Taxonomy" id="1679523"/>
    <lineage>
        <taxon>Bacteria</taxon>
        <taxon>Bacillati</taxon>
        <taxon>Actinomycetota</taxon>
        <taxon>Actinomycetes</taxon>
        <taxon>Streptosporangiales</taxon>
        <taxon>Thermomonosporaceae</taxon>
        <taxon>Actinomadura</taxon>
    </lineage>
</organism>